<dbReference type="EMBL" id="QGKY02000190">
    <property type="protein sequence ID" value="KAF2589454.1"/>
    <property type="molecule type" value="Genomic_DNA"/>
</dbReference>
<accession>A0A8S9K4M3</accession>
<gene>
    <name evidence="2" type="ORF">F2Q70_00039294</name>
</gene>
<comment type="caution">
    <text evidence="2">The sequence shown here is derived from an EMBL/GenBank/DDBJ whole genome shotgun (WGS) entry which is preliminary data.</text>
</comment>
<feature type="region of interest" description="Disordered" evidence="1">
    <location>
        <begin position="291"/>
        <end position="320"/>
    </location>
</feature>
<evidence type="ECO:0000256" key="1">
    <source>
        <dbReference type="SAM" id="MobiDB-lite"/>
    </source>
</evidence>
<feature type="region of interest" description="Disordered" evidence="1">
    <location>
        <begin position="227"/>
        <end position="259"/>
    </location>
</feature>
<organism evidence="2">
    <name type="scientific">Brassica cretica</name>
    <name type="common">Mustard</name>
    <dbReference type="NCBI Taxonomy" id="69181"/>
    <lineage>
        <taxon>Eukaryota</taxon>
        <taxon>Viridiplantae</taxon>
        <taxon>Streptophyta</taxon>
        <taxon>Embryophyta</taxon>
        <taxon>Tracheophyta</taxon>
        <taxon>Spermatophyta</taxon>
        <taxon>Magnoliopsida</taxon>
        <taxon>eudicotyledons</taxon>
        <taxon>Gunneridae</taxon>
        <taxon>Pentapetalae</taxon>
        <taxon>rosids</taxon>
        <taxon>malvids</taxon>
        <taxon>Brassicales</taxon>
        <taxon>Brassicaceae</taxon>
        <taxon>Brassiceae</taxon>
        <taxon>Brassica</taxon>
    </lineage>
</organism>
<feature type="region of interest" description="Disordered" evidence="1">
    <location>
        <begin position="1"/>
        <end position="23"/>
    </location>
</feature>
<feature type="compositionally biased region" description="Polar residues" evidence="1">
    <location>
        <begin position="355"/>
        <end position="366"/>
    </location>
</feature>
<feature type="compositionally biased region" description="Basic and acidic residues" evidence="1">
    <location>
        <begin position="306"/>
        <end position="320"/>
    </location>
</feature>
<evidence type="ECO:0000313" key="2">
    <source>
        <dbReference type="EMBL" id="KAF2589454.1"/>
    </source>
</evidence>
<feature type="region of interest" description="Disordered" evidence="1">
    <location>
        <begin position="347"/>
        <end position="366"/>
    </location>
</feature>
<feature type="compositionally biased region" description="Basic and acidic residues" evidence="1">
    <location>
        <begin position="64"/>
        <end position="77"/>
    </location>
</feature>
<proteinExistence type="predicted"/>
<sequence>MLTIRTTGREAAGIRSSSPGEPTRVTAKLAGEHNHARVQLTGELTGVMAELAGRVQAHGGSARQRADRRDGCARRRADPRDGVHSIIAKLVFDHNRVHPLDFRLIYTRSDQSIGTKDLIIRDSSSGIRADLKALDLGPTRLKKIYLYRKVEENSNLAEEKSSRLKRNPALVETMAGDVSKRKEAPTMKLNKFQMEAMMSEIMRRMKKSDLLQKKHADDFFDNVSQVQKEAKTKRSSQDVSSATRRPERNPQPDLFSSSTKNLLEKRKYLLSKEKSCFNKFDLLQERSRPGRLLDTPIRRSRGQSKQSREETKPVHSRDDQELLRGALKRMSSPQNIADMCNQIFKDLEKDKRQSTRPSSKATYPRNCSKQEQIIQELKRKPSKVSKESEKENEFFLFSPQCELVVNKTCDELTYLEPVKPSSIVLVSKVSEEHSPEI</sequence>
<protein>
    <submittedName>
        <fullName evidence="2">Uncharacterized protein</fullName>
    </submittedName>
</protein>
<reference evidence="2" key="1">
    <citation type="submission" date="2019-12" db="EMBL/GenBank/DDBJ databases">
        <title>Genome sequencing and annotation of Brassica cretica.</title>
        <authorList>
            <person name="Studholme D.J."/>
            <person name="Sarris P.F."/>
        </authorList>
    </citation>
    <scope>NUCLEOTIDE SEQUENCE</scope>
    <source>
        <strain evidence="2">PFS-102/07</strain>
        <tissue evidence="2">Leaf</tissue>
    </source>
</reference>
<feature type="region of interest" description="Disordered" evidence="1">
    <location>
        <begin position="56"/>
        <end position="77"/>
    </location>
</feature>
<name>A0A8S9K4M3_BRACR</name>
<dbReference type="AlphaFoldDB" id="A0A8S9K4M3"/>